<evidence type="ECO:0000313" key="4">
    <source>
        <dbReference type="Proteomes" id="UP000002051"/>
    </source>
</evidence>
<feature type="compositionally biased region" description="Polar residues" evidence="1">
    <location>
        <begin position="307"/>
        <end position="325"/>
    </location>
</feature>
<proteinExistence type="predicted"/>
<evidence type="ECO:0000313" key="2">
    <source>
        <dbReference type="EMBL" id="KEH34108.1"/>
    </source>
</evidence>
<evidence type="ECO:0000256" key="1">
    <source>
        <dbReference type="SAM" id="MobiDB-lite"/>
    </source>
</evidence>
<dbReference type="HOGENOM" id="CLU_827345_0_0_1"/>
<evidence type="ECO:0000313" key="3">
    <source>
        <dbReference type="EnsemblPlants" id="KEH34108"/>
    </source>
</evidence>
<organism evidence="2 4">
    <name type="scientific">Medicago truncatula</name>
    <name type="common">Barrel medic</name>
    <name type="synonym">Medicago tribuloides</name>
    <dbReference type="NCBI Taxonomy" id="3880"/>
    <lineage>
        <taxon>Eukaryota</taxon>
        <taxon>Viridiplantae</taxon>
        <taxon>Streptophyta</taxon>
        <taxon>Embryophyta</taxon>
        <taxon>Tracheophyta</taxon>
        <taxon>Spermatophyta</taxon>
        <taxon>Magnoliopsida</taxon>
        <taxon>eudicotyledons</taxon>
        <taxon>Gunneridae</taxon>
        <taxon>Pentapetalae</taxon>
        <taxon>rosids</taxon>
        <taxon>fabids</taxon>
        <taxon>Fabales</taxon>
        <taxon>Fabaceae</taxon>
        <taxon>Papilionoideae</taxon>
        <taxon>50 kb inversion clade</taxon>
        <taxon>NPAAA clade</taxon>
        <taxon>Hologalegina</taxon>
        <taxon>IRL clade</taxon>
        <taxon>Trifolieae</taxon>
        <taxon>Medicago</taxon>
    </lineage>
</organism>
<accession>A0A072UYB5</accession>
<dbReference type="EMBL" id="CM001219">
    <property type="protein sequence ID" value="KEH34108.1"/>
    <property type="molecule type" value="Genomic_DNA"/>
</dbReference>
<sequence>MAWPDGMNSQYKGVQCHECEGYDHIRPECATFLKKQKKSLTASWSEDDKSDLNGEGESANHIAALSSTNFCYIKPYKEDLGYDDLAMFHKNPKIQKASHQAKISELNNEVTLLNSQFSHVTKQLNMMASETNNLTLSKCVVTHPERGEVSLRVVKTKESGNLWASQRKDQTDGKTGILKTMLKHQVTPKKLDLLHLGGLKSRRSTSDSWYCEKSNEFSWYYEKQSKQLNRLSDQHPLETANKRNNSSPIIAFFFSPFKFKNTHLFASHSSQLSRSFIFFNHHQHHQTIMSSKTSSLAPKQTMDAEYQESSTSVPKMIQPITTVPPRNSKAKTLVTP</sequence>
<protein>
    <submittedName>
        <fullName evidence="2 3">Uncharacterized protein</fullName>
    </submittedName>
</protein>
<name>A0A072UYB5_MEDTR</name>
<reference evidence="2 4" key="2">
    <citation type="journal article" date="2014" name="BMC Genomics">
        <title>An improved genome release (version Mt4.0) for the model legume Medicago truncatula.</title>
        <authorList>
            <person name="Tang H."/>
            <person name="Krishnakumar V."/>
            <person name="Bidwell S."/>
            <person name="Rosen B."/>
            <person name="Chan A."/>
            <person name="Zhou S."/>
            <person name="Gentzbittel L."/>
            <person name="Childs K.L."/>
            <person name="Yandell M."/>
            <person name="Gundlach H."/>
            <person name="Mayer K.F."/>
            <person name="Schwartz D.C."/>
            <person name="Town C.D."/>
        </authorList>
    </citation>
    <scope>GENOME REANNOTATION</scope>
    <source>
        <strain evidence="2">A17</strain>
        <strain evidence="3 4">cv. Jemalong A17</strain>
    </source>
</reference>
<dbReference type="EnsemblPlants" id="KEH34108">
    <property type="protein sequence ID" value="KEH34108"/>
    <property type="gene ID" value="MTR_3g060942"/>
</dbReference>
<dbReference type="Proteomes" id="UP000002051">
    <property type="component" value="Chromosome 3"/>
</dbReference>
<gene>
    <name evidence="2" type="ordered locus">MTR_3g060942</name>
</gene>
<dbReference type="AlphaFoldDB" id="A0A072UYB5"/>
<reference evidence="3" key="3">
    <citation type="submission" date="2015-04" db="UniProtKB">
        <authorList>
            <consortium name="EnsemblPlants"/>
        </authorList>
    </citation>
    <scope>IDENTIFICATION</scope>
    <source>
        <strain evidence="3">cv. Jemalong A17</strain>
    </source>
</reference>
<feature type="region of interest" description="Disordered" evidence="1">
    <location>
        <begin position="302"/>
        <end position="336"/>
    </location>
</feature>
<keyword evidence="4" id="KW-1185">Reference proteome</keyword>
<reference evidence="2 4" key="1">
    <citation type="journal article" date="2011" name="Nature">
        <title>The Medicago genome provides insight into the evolution of rhizobial symbioses.</title>
        <authorList>
            <person name="Young N.D."/>
            <person name="Debelle F."/>
            <person name="Oldroyd G.E."/>
            <person name="Geurts R."/>
            <person name="Cannon S.B."/>
            <person name="Udvardi M.K."/>
            <person name="Benedito V.A."/>
            <person name="Mayer K.F."/>
            <person name="Gouzy J."/>
            <person name="Schoof H."/>
            <person name="Van de Peer Y."/>
            <person name="Proost S."/>
            <person name="Cook D.R."/>
            <person name="Meyers B.C."/>
            <person name="Spannagl M."/>
            <person name="Cheung F."/>
            <person name="De Mita S."/>
            <person name="Krishnakumar V."/>
            <person name="Gundlach H."/>
            <person name="Zhou S."/>
            <person name="Mudge J."/>
            <person name="Bharti A.K."/>
            <person name="Murray J.D."/>
            <person name="Naoumkina M.A."/>
            <person name="Rosen B."/>
            <person name="Silverstein K.A."/>
            <person name="Tang H."/>
            <person name="Rombauts S."/>
            <person name="Zhao P.X."/>
            <person name="Zhou P."/>
            <person name="Barbe V."/>
            <person name="Bardou P."/>
            <person name="Bechner M."/>
            <person name="Bellec A."/>
            <person name="Berger A."/>
            <person name="Berges H."/>
            <person name="Bidwell S."/>
            <person name="Bisseling T."/>
            <person name="Choisne N."/>
            <person name="Couloux A."/>
            <person name="Denny R."/>
            <person name="Deshpande S."/>
            <person name="Dai X."/>
            <person name="Doyle J.J."/>
            <person name="Dudez A.M."/>
            <person name="Farmer A.D."/>
            <person name="Fouteau S."/>
            <person name="Franken C."/>
            <person name="Gibelin C."/>
            <person name="Gish J."/>
            <person name="Goldstein S."/>
            <person name="Gonzalez A.J."/>
            <person name="Green P.J."/>
            <person name="Hallab A."/>
            <person name="Hartog M."/>
            <person name="Hua A."/>
            <person name="Humphray S.J."/>
            <person name="Jeong D.H."/>
            <person name="Jing Y."/>
            <person name="Jocker A."/>
            <person name="Kenton S.M."/>
            <person name="Kim D.J."/>
            <person name="Klee K."/>
            <person name="Lai H."/>
            <person name="Lang C."/>
            <person name="Lin S."/>
            <person name="Macmil S.L."/>
            <person name="Magdelenat G."/>
            <person name="Matthews L."/>
            <person name="McCorrison J."/>
            <person name="Monaghan E.L."/>
            <person name="Mun J.H."/>
            <person name="Najar F.Z."/>
            <person name="Nicholson C."/>
            <person name="Noirot C."/>
            <person name="O'Bleness M."/>
            <person name="Paule C.R."/>
            <person name="Poulain J."/>
            <person name="Prion F."/>
            <person name="Qin B."/>
            <person name="Qu C."/>
            <person name="Retzel E.F."/>
            <person name="Riddle C."/>
            <person name="Sallet E."/>
            <person name="Samain S."/>
            <person name="Samson N."/>
            <person name="Sanders I."/>
            <person name="Saurat O."/>
            <person name="Scarpelli C."/>
            <person name="Schiex T."/>
            <person name="Segurens B."/>
            <person name="Severin A.J."/>
            <person name="Sherrier D.J."/>
            <person name="Shi R."/>
            <person name="Sims S."/>
            <person name="Singer S.R."/>
            <person name="Sinharoy S."/>
            <person name="Sterck L."/>
            <person name="Viollet A."/>
            <person name="Wang B.B."/>
            <person name="Wang K."/>
            <person name="Wang M."/>
            <person name="Wang X."/>
            <person name="Warfsmann J."/>
            <person name="Weissenbach J."/>
            <person name="White D.D."/>
            <person name="White J.D."/>
            <person name="Wiley G.B."/>
            <person name="Wincker P."/>
            <person name="Xing Y."/>
            <person name="Yang L."/>
            <person name="Yao Z."/>
            <person name="Ying F."/>
            <person name="Zhai J."/>
            <person name="Zhou L."/>
            <person name="Zuber A."/>
            <person name="Denarie J."/>
            <person name="Dixon R.A."/>
            <person name="May G.D."/>
            <person name="Schwartz D.C."/>
            <person name="Rogers J."/>
            <person name="Quetier F."/>
            <person name="Town C.D."/>
            <person name="Roe B.A."/>
        </authorList>
    </citation>
    <scope>NUCLEOTIDE SEQUENCE [LARGE SCALE GENOMIC DNA]</scope>
    <source>
        <strain evidence="2">A17</strain>
        <strain evidence="3 4">cv. Jemalong A17</strain>
    </source>
</reference>